<dbReference type="RefSeq" id="WP_244642094.1">
    <property type="nucleotide sequence ID" value="NZ_BMGG01000007.1"/>
</dbReference>
<reference evidence="1" key="1">
    <citation type="journal article" date="2014" name="Int. J. Syst. Evol. Microbiol.">
        <title>Complete genome sequence of Corynebacterium casei LMG S-19264T (=DSM 44701T), isolated from a smear-ripened cheese.</title>
        <authorList>
            <consortium name="US DOE Joint Genome Institute (JGI-PGF)"/>
            <person name="Walter F."/>
            <person name="Albersmeier A."/>
            <person name="Kalinowski J."/>
            <person name="Ruckert C."/>
        </authorList>
    </citation>
    <scope>NUCLEOTIDE SEQUENCE</scope>
    <source>
        <strain evidence="1">CGMCC 1.12919</strain>
    </source>
</reference>
<dbReference type="EMBL" id="BMGG01000007">
    <property type="protein sequence ID" value="GGC76499.1"/>
    <property type="molecule type" value="Genomic_DNA"/>
</dbReference>
<accession>A0A916XK45</accession>
<evidence type="ECO:0000313" key="2">
    <source>
        <dbReference type="Proteomes" id="UP000637002"/>
    </source>
</evidence>
<protein>
    <recommendedName>
        <fullName evidence="3">Thiolase C-terminal domain-containing protein</fullName>
    </recommendedName>
</protein>
<gene>
    <name evidence="1" type="ORF">GCM10010994_38520</name>
</gene>
<comment type="caution">
    <text evidence="1">The sequence shown here is derived from an EMBL/GenBank/DDBJ whole genome shotgun (WGS) entry which is preliminary data.</text>
</comment>
<organism evidence="1 2">
    <name type="scientific">Chelatococcus reniformis</name>
    <dbReference type="NCBI Taxonomy" id="1494448"/>
    <lineage>
        <taxon>Bacteria</taxon>
        <taxon>Pseudomonadati</taxon>
        <taxon>Pseudomonadota</taxon>
        <taxon>Alphaproteobacteria</taxon>
        <taxon>Hyphomicrobiales</taxon>
        <taxon>Chelatococcaceae</taxon>
        <taxon>Chelatococcus</taxon>
    </lineage>
</organism>
<reference evidence="1" key="2">
    <citation type="submission" date="2020-09" db="EMBL/GenBank/DDBJ databases">
        <authorList>
            <person name="Sun Q."/>
            <person name="Zhou Y."/>
        </authorList>
    </citation>
    <scope>NUCLEOTIDE SEQUENCE</scope>
    <source>
        <strain evidence="1">CGMCC 1.12919</strain>
    </source>
</reference>
<dbReference type="AlphaFoldDB" id="A0A916XK45"/>
<name>A0A916XK45_9HYPH</name>
<evidence type="ECO:0008006" key="3">
    <source>
        <dbReference type="Google" id="ProtNLM"/>
    </source>
</evidence>
<dbReference type="Proteomes" id="UP000637002">
    <property type="component" value="Unassembled WGS sequence"/>
</dbReference>
<sequence length="66" mass="6690">MAIGHPFAAARGLSQTVKELWSLPEGSLAIVGVCADGGKGTVVLLERGLTGRGPATEKGAALHAFF</sequence>
<proteinExistence type="predicted"/>
<evidence type="ECO:0000313" key="1">
    <source>
        <dbReference type="EMBL" id="GGC76499.1"/>
    </source>
</evidence>
<keyword evidence="2" id="KW-1185">Reference proteome</keyword>